<gene>
    <name evidence="1" type="ORF">FSB_LOCUS3492</name>
</gene>
<accession>A0A2N9ELT9</accession>
<evidence type="ECO:0008006" key="2">
    <source>
        <dbReference type="Google" id="ProtNLM"/>
    </source>
</evidence>
<dbReference type="NCBIfam" id="TIGR01615">
    <property type="entry name" value="A_thal_3542"/>
    <property type="match status" value="1"/>
</dbReference>
<dbReference type="Pfam" id="PF04720">
    <property type="entry name" value="PDDEXK_6"/>
    <property type="match status" value="1"/>
</dbReference>
<proteinExistence type="predicted"/>
<dbReference type="EMBL" id="OIVN01000169">
    <property type="protein sequence ID" value="SPC75610.1"/>
    <property type="molecule type" value="Genomic_DNA"/>
</dbReference>
<dbReference type="PANTHER" id="PTHR31579:SF84">
    <property type="entry name" value="F21O3.6 PROTEIN"/>
    <property type="match status" value="1"/>
</dbReference>
<organism evidence="1">
    <name type="scientific">Fagus sylvatica</name>
    <name type="common">Beechnut</name>
    <dbReference type="NCBI Taxonomy" id="28930"/>
    <lineage>
        <taxon>Eukaryota</taxon>
        <taxon>Viridiplantae</taxon>
        <taxon>Streptophyta</taxon>
        <taxon>Embryophyta</taxon>
        <taxon>Tracheophyta</taxon>
        <taxon>Spermatophyta</taxon>
        <taxon>Magnoliopsida</taxon>
        <taxon>eudicotyledons</taxon>
        <taxon>Gunneridae</taxon>
        <taxon>Pentapetalae</taxon>
        <taxon>rosids</taxon>
        <taxon>fabids</taxon>
        <taxon>Fagales</taxon>
        <taxon>Fagaceae</taxon>
        <taxon>Fagus</taxon>
    </lineage>
</organism>
<sequence length="296" mass="33353">MDFVKFKRVTDPFDDKAKARLGVLSYVSSGSEHSAEEDHSHSPSLSQLVHGFLENDSDTESQLANYDSDSERVDSVHQLNDAVEVECVMVQGNNNNDNMDSYKKLLAAHVSEAIETMSCVRSNRSVFLRNVMGFLRELGHNAAICKSRWESSGGGLSAGNYEFIDVVQSLSNSRYFIDVDFAAQFEIARPTDQYSKLLHSLPSPFIGRAEELRKLVTIMCDVAKRSLRSRKLSVPPWRKNTYMENKWFGSYRRTTNPVPDQPVQPVRFPVGGVKCSFVGFNDAVSDHHRGFFVPTR</sequence>
<dbReference type="AlphaFoldDB" id="A0A2N9ELT9"/>
<name>A0A2N9ELT9_FAGSY</name>
<evidence type="ECO:0000313" key="1">
    <source>
        <dbReference type="EMBL" id="SPC75610.1"/>
    </source>
</evidence>
<protein>
    <recommendedName>
        <fullName evidence="2">DUF506 domain-containing protein</fullName>
    </recommendedName>
</protein>
<dbReference type="PANTHER" id="PTHR31579">
    <property type="entry name" value="OS03G0796600 PROTEIN"/>
    <property type="match status" value="1"/>
</dbReference>
<reference evidence="1" key="1">
    <citation type="submission" date="2018-02" db="EMBL/GenBank/DDBJ databases">
        <authorList>
            <person name="Cohen D.B."/>
            <person name="Kent A.D."/>
        </authorList>
    </citation>
    <scope>NUCLEOTIDE SEQUENCE</scope>
</reference>
<dbReference type="InterPro" id="IPR006502">
    <property type="entry name" value="PDDEXK-like"/>
</dbReference>